<proteinExistence type="predicted"/>
<reference evidence="4" key="2">
    <citation type="submission" date="2015-01" db="EMBL/GenBank/DDBJ databases">
        <title>Evolutionary Origins and Diversification of the Mycorrhizal Mutualists.</title>
        <authorList>
            <consortium name="DOE Joint Genome Institute"/>
            <consortium name="Mycorrhizal Genomics Consortium"/>
            <person name="Kohler A."/>
            <person name="Kuo A."/>
            <person name="Nagy L.G."/>
            <person name="Floudas D."/>
            <person name="Copeland A."/>
            <person name="Barry K.W."/>
            <person name="Cichocki N."/>
            <person name="Veneault-Fourrey C."/>
            <person name="LaButti K."/>
            <person name="Lindquist E.A."/>
            <person name="Lipzen A."/>
            <person name="Lundell T."/>
            <person name="Morin E."/>
            <person name="Murat C."/>
            <person name="Riley R."/>
            <person name="Ohm R."/>
            <person name="Sun H."/>
            <person name="Tunlid A."/>
            <person name="Henrissat B."/>
            <person name="Grigoriev I.V."/>
            <person name="Hibbett D.S."/>
            <person name="Martin F."/>
        </authorList>
    </citation>
    <scope>NUCLEOTIDE SEQUENCE [LARGE SCALE GENOMIC DNA]</scope>
    <source>
        <strain evidence="4">h7</strain>
    </source>
</reference>
<feature type="region of interest" description="Disordered" evidence="2">
    <location>
        <begin position="863"/>
        <end position="993"/>
    </location>
</feature>
<feature type="region of interest" description="Disordered" evidence="2">
    <location>
        <begin position="263"/>
        <end position="530"/>
    </location>
</feature>
<evidence type="ECO:0000256" key="1">
    <source>
        <dbReference type="SAM" id="Coils"/>
    </source>
</evidence>
<keyword evidence="1" id="KW-0175">Coiled coil</keyword>
<evidence type="ECO:0000256" key="2">
    <source>
        <dbReference type="SAM" id="MobiDB-lite"/>
    </source>
</evidence>
<feature type="coiled-coil region" evidence="1">
    <location>
        <begin position="822"/>
        <end position="856"/>
    </location>
</feature>
<keyword evidence="4" id="KW-1185">Reference proteome</keyword>
<organism evidence="3 4">
    <name type="scientific">Hebeloma cylindrosporum</name>
    <dbReference type="NCBI Taxonomy" id="76867"/>
    <lineage>
        <taxon>Eukaryota</taxon>
        <taxon>Fungi</taxon>
        <taxon>Dikarya</taxon>
        <taxon>Basidiomycota</taxon>
        <taxon>Agaricomycotina</taxon>
        <taxon>Agaricomycetes</taxon>
        <taxon>Agaricomycetidae</taxon>
        <taxon>Agaricales</taxon>
        <taxon>Agaricineae</taxon>
        <taxon>Hymenogastraceae</taxon>
        <taxon>Hebeloma</taxon>
    </lineage>
</organism>
<reference evidence="3 4" key="1">
    <citation type="submission" date="2014-04" db="EMBL/GenBank/DDBJ databases">
        <authorList>
            <consortium name="DOE Joint Genome Institute"/>
            <person name="Kuo A."/>
            <person name="Gay G."/>
            <person name="Dore J."/>
            <person name="Kohler A."/>
            <person name="Nagy L.G."/>
            <person name="Floudas D."/>
            <person name="Copeland A."/>
            <person name="Barry K.W."/>
            <person name="Cichocki N."/>
            <person name="Veneault-Fourrey C."/>
            <person name="LaButti K."/>
            <person name="Lindquist E.A."/>
            <person name="Lipzen A."/>
            <person name="Lundell T."/>
            <person name="Morin E."/>
            <person name="Murat C."/>
            <person name="Sun H."/>
            <person name="Tunlid A."/>
            <person name="Henrissat B."/>
            <person name="Grigoriev I.V."/>
            <person name="Hibbett D.S."/>
            <person name="Martin F."/>
            <person name="Nordberg H.P."/>
            <person name="Cantor M.N."/>
            <person name="Hua S.X."/>
        </authorList>
    </citation>
    <scope>NUCLEOTIDE SEQUENCE [LARGE SCALE GENOMIC DNA]</scope>
    <source>
        <strain evidence="4">h7</strain>
    </source>
</reference>
<feature type="compositionally biased region" description="Pro residues" evidence="2">
    <location>
        <begin position="510"/>
        <end position="522"/>
    </location>
</feature>
<dbReference type="EMBL" id="KN831795">
    <property type="protein sequence ID" value="KIM37753.1"/>
    <property type="molecule type" value="Genomic_DNA"/>
</dbReference>
<feature type="compositionally biased region" description="Polar residues" evidence="2">
    <location>
        <begin position="377"/>
        <end position="392"/>
    </location>
</feature>
<name>A0A0C2XIW3_HEBCY</name>
<feature type="compositionally biased region" description="Polar residues" evidence="2">
    <location>
        <begin position="911"/>
        <end position="929"/>
    </location>
</feature>
<feature type="compositionally biased region" description="Polar residues" evidence="2">
    <location>
        <begin position="941"/>
        <end position="959"/>
    </location>
</feature>
<feature type="compositionally biased region" description="Polar residues" evidence="2">
    <location>
        <begin position="463"/>
        <end position="491"/>
    </location>
</feature>
<accession>A0A0C2XIW3</accession>
<feature type="compositionally biased region" description="Low complexity" evidence="2">
    <location>
        <begin position="495"/>
        <end position="509"/>
    </location>
</feature>
<dbReference type="HOGENOM" id="CLU_301111_0_0_1"/>
<dbReference type="OrthoDB" id="3062753at2759"/>
<evidence type="ECO:0000313" key="3">
    <source>
        <dbReference type="EMBL" id="KIM37753.1"/>
    </source>
</evidence>
<dbReference type="Proteomes" id="UP000053424">
    <property type="component" value="Unassembled WGS sequence"/>
</dbReference>
<protein>
    <submittedName>
        <fullName evidence="3">Uncharacterized protein</fullName>
    </submittedName>
</protein>
<dbReference type="AlphaFoldDB" id="A0A0C2XIW3"/>
<feature type="compositionally biased region" description="Polar residues" evidence="2">
    <location>
        <begin position="335"/>
        <end position="366"/>
    </location>
</feature>
<feature type="compositionally biased region" description="Low complexity" evidence="2">
    <location>
        <begin position="869"/>
        <end position="886"/>
    </location>
</feature>
<evidence type="ECO:0000313" key="4">
    <source>
        <dbReference type="Proteomes" id="UP000053424"/>
    </source>
</evidence>
<sequence>MSTKAKAKALADDIEDSEVAFMLEPGSPPSDPAQWLTDKNGDLDWDYTARTVREWSTDALLSHLWKNSFSVPAREYNPSAPFVWVKNDSGESIVLPHGYRLPLMFVAKYCWEVTFRKVGTEESWRKAKTNVFHLSRLCQNLFRRAKAKKDLRGGMEKGWRCLMFDRLLARFYKHWSRNDPVGIKKFLVEHSVKEYDRDVLKHDWKRWCLRGLDGIKMTEDEVANGITIEQFRQGLKKPDDGLWMLNNQSLAWITTERSVVSETSSELTDYDMEDEESSDPDADGDLEAVVPTVRPDDSQGKRPRRPTVDEDEDEREAKRARIQAASPGIQFPFKHTQSFLTRTGGIASSFSPRPSLPSGATQSLAPSNGDERPPDTSIITSPQLPTVYVTNEPQKRPSEADDQSIALPQGSGVESTPAKAPDPADVNGATSASAPPQKKGFTTIARRAMPLRRFAPSIREQPLPSTSAKRPRKQTSAVQPRRTQPPRNISTFRLPRPAAPSSSSSSSSSPSPPPTVAAPQPPAVDSTDSAVPQHVLTAKALELLVNLVDAKQLLYNHKAAASSSSATANSPPVNVAGTTLPTPMHVLTDRRVFESRFHDFEGRILSVKDELMGIVGRLQVLEKNTREQTVLEGKKPERVFHDGKVNYRQPAKEQSVQTETVRGIDEDVVMGDPNLRVTVSTTTAVRVFGEISVQTDEEQTFAEQESVSQPVTRPPSVSAACVEIQTIVDSNSSSETDTDMTAINTGSCMKEEPLDPKTQIMSSNLSLLVNNMVSAKLLAVMENMAKNKSKEGTVSDSDLLQHRLFSPPAAGPSVTDLLEEFKAMKEDALAREQRDKEELQALRELHSAEVDALRRRLYYLESQNRHPESSTSASASARYRSSSSNSPHGENGHRHHHHISAPVPRDRSDEGSSTSRQQYPHSNEHSQISPVEEASSSSSSRTAVTGKTPMLTPTPTERTYSFALPNRERDDEIPLPIKSQRKQHIMFPRPSYG</sequence>
<gene>
    <name evidence="3" type="ORF">M413DRAFT_254846</name>
</gene>
<feature type="compositionally biased region" description="Acidic residues" evidence="2">
    <location>
        <begin position="268"/>
        <end position="286"/>
    </location>
</feature>